<dbReference type="PANTHER" id="PTHR32071">
    <property type="entry name" value="TRANSCRIPTIONAL REGULATORY PROTEIN"/>
    <property type="match status" value="1"/>
</dbReference>
<feature type="domain" description="Sigma-54 factor interaction" evidence="6">
    <location>
        <begin position="179"/>
        <end position="409"/>
    </location>
</feature>
<name>A0A6M0JXP5_9GAMM</name>
<dbReference type="GO" id="GO:0005524">
    <property type="term" value="F:ATP binding"/>
    <property type="evidence" value="ECO:0007669"/>
    <property type="project" value="UniProtKB-KW"/>
</dbReference>
<evidence type="ECO:0000256" key="3">
    <source>
        <dbReference type="ARBA" id="ARBA00023015"/>
    </source>
</evidence>
<dbReference type="InterPro" id="IPR003593">
    <property type="entry name" value="AAA+_ATPase"/>
</dbReference>
<evidence type="ECO:0000313" key="8">
    <source>
        <dbReference type="Proteomes" id="UP000483379"/>
    </source>
</evidence>
<dbReference type="PROSITE" id="PS00675">
    <property type="entry name" value="SIGMA54_INTERACT_1"/>
    <property type="match status" value="1"/>
</dbReference>
<dbReference type="SUPFAM" id="SSF52540">
    <property type="entry name" value="P-loop containing nucleoside triphosphate hydrolases"/>
    <property type="match status" value="1"/>
</dbReference>
<dbReference type="EMBL" id="JAAIJQ010000026">
    <property type="protein sequence ID" value="NEV62318.1"/>
    <property type="molecule type" value="Genomic_DNA"/>
</dbReference>
<dbReference type="AlphaFoldDB" id="A0A6M0JXP5"/>
<keyword evidence="4" id="KW-0238">DNA-binding</keyword>
<dbReference type="Pfam" id="PF25601">
    <property type="entry name" value="AAA_lid_14"/>
    <property type="match status" value="1"/>
</dbReference>
<evidence type="ECO:0000256" key="4">
    <source>
        <dbReference type="ARBA" id="ARBA00023125"/>
    </source>
</evidence>
<dbReference type="InterPro" id="IPR002197">
    <property type="entry name" value="HTH_Fis"/>
</dbReference>
<dbReference type="InterPro" id="IPR025662">
    <property type="entry name" value="Sigma_54_int_dom_ATP-bd_1"/>
</dbReference>
<dbReference type="InterPro" id="IPR025944">
    <property type="entry name" value="Sigma_54_int_dom_CS"/>
</dbReference>
<keyword evidence="3" id="KW-0805">Transcription regulation</keyword>
<dbReference type="GO" id="GO:0006355">
    <property type="term" value="P:regulation of DNA-templated transcription"/>
    <property type="evidence" value="ECO:0007669"/>
    <property type="project" value="InterPro"/>
</dbReference>
<dbReference type="SMART" id="SM00382">
    <property type="entry name" value="AAA"/>
    <property type="match status" value="1"/>
</dbReference>
<dbReference type="Gene3D" id="3.40.50.300">
    <property type="entry name" value="P-loop containing nucleotide triphosphate hydrolases"/>
    <property type="match status" value="1"/>
</dbReference>
<dbReference type="Gene3D" id="1.10.10.60">
    <property type="entry name" value="Homeodomain-like"/>
    <property type="match status" value="1"/>
</dbReference>
<proteinExistence type="predicted"/>
<dbReference type="PROSITE" id="PS00676">
    <property type="entry name" value="SIGMA54_INTERACT_2"/>
    <property type="match status" value="1"/>
</dbReference>
<gene>
    <name evidence="7" type="ORF">G3446_10520</name>
</gene>
<sequence length="504" mass="55906">MRRVLISWIGQRDLDAVGDDGDGPVLATMRHQQPDQTYLLFNYAPEKVQPYLEWLRRKAPALANIDARHALLRSPVDYTDIYQAAEALLQEIWGLHPRAHRSILISPGTPAMQAIWILLGKTRFPAEFLQASPQQGVQPVQLPFAISAEFQPADAAQASRQLRELVAADVPETAGFERVVTGHPRLQDLKRRAAALARFEVPVLVLGESGTGKELFARAIHNSSARSERPFVAVNCGAIPPELIDSILFGHAKGAFTGALRDAAGVFEQADGGTLFLDELGELAAPAQVRLLRVLQEGRVVPVGADKEREVDVRLICATHRDLQADIAERRFREDLYYRVAVGVLELPPLRERQGDVHRLTEHFLIEIGEQLGFQHALLLTPTARNRLLLHAWPGNVRELRAALLRAALWTTDGRIDAPDIDGALLVRTAASNDILNRSLGNGFDLDALLHDVERHYLERAMRAAEGSKTKASRLLGLGSHQVLTTRLRRQGLDESPRKSSRDR</sequence>
<dbReference type="PROSITE" id="PS00688">
    <property type="entry name" value="SIGMA54_INTERACT_3"/>
    <property type="match status" value="1"/>
</dbReference>
<reference evidence="7 8" key="1">
    <citation type="submission" date="2020-02" db="EMBL/GenBank/DDBJ databases">
        <title>Genome sequences of Thiorhodococcus mannitoliphagus and Thiorhodococcus minor, purple sulfur photosynthetic bacteria in the gammaproteobacterial family, Chromatiaceae.</title>
        <authorList>
            <person name="Aviles F.A."/>
            <person name="Meyer T.E."/>
            <person name="Kyndt J.A."/>
        </authorList>
    </citation>
    <scope>NUCLEOTIDE SEQUENCE [LARGE SCALE GENOMIC DNA]</scope>
    <source>
        <strain evidence="7 8">DSM 11518</strain>
    </source>
</reference>
<dbReference type="InterPro" id="IPR009057">
    <property type="entry name" value="Homeodomain-like_sf"/>
</dbReference>
<evidence type="ECO:0000256" key="1">
    <source>
        <dbReference type="ARBA" id="ARBA00022741"/>
    </source>
</evidence>
<dbReference type="PROSITE" id="PS50045">
    <property type="entry name" value="SIGMA54_INTERACT_4"/>
    <property type="match status" value="1"/>
</dbReference>
<dbReference type="Pfam" id="PF02954">
    <property type="entry name" value="HTH_8"/>
    <property type="match status" value="1"/>
</dbReference>
<dbReference type="FunFam" id="3.40.50.300:FF:000006">
    <property type="entry name" value="DNA-binding transcriptional regulator NtrC"/>
    <property type="match status" value="1"/>
</dbReference>
<evidence type="ECO:0000256" key="2">
    <source>
        <dbReference type="ARBA" id="ARBA00022840"/>
    </source>
</evidence>
<dbReference type="GO" id="GO:0043565">
    <property type="term" value="F:sequence-specific DNA binding"/>
    <property type="evidence" value="ECO:0007669"/>
    <property type="project" value="InterPro"/>
</dbReference>
<dbReference type="Pfam" id="PF00158">
    <property type="entry name" value="Sigma54_activat"/>
    <property type="match status" value="1"/>
</dbReference>
<dbReference type="Proteomes" id="UP000483379">
    <property type="component" value="Unassembled WGS sequence"/>
</dbReference>
<comment type="caution">
    <text evidence="7">The sequence shown here is derived from an EMBL/GenBank/DDBJ whole genome shotgun (WGS) entry which is preliminary data.</text>
</comment>
<evidence type="ECO:0000259" key="6">
    <source>
        <dbReference type="PROSITE" id="PS50045"/>
    </source>
</evidence>
<dbReference type="CDD" id="cd00009">
    <property type="entry name" value="AAA"/>
    <property type="match status" value="1"/>
</dbReference>
<keyword evidence="2" id="KW-0067">ATP-binding</keyword>
<dbReference type="InterPro" id="IPR027417">
    <property type="entry name" value="P-loop_NTPase"/>
</dbReference>
<dbReference type="InterPro" id="IPR002078">
    <property type="entry name" value="Sigma_54_int"/>
</dbReference>
<dbReference type="SUPFAM" id="SSF46689">
    <property type="entry name" value="Homeodomain-like"/>
    <property type="match status" value="1"/>
</dbReference>
<keyword evidence="1" id="KW-0547">Nucleotide-binding</keyword>
<dbReference type="Gene3D" id="1.10.8.60">
    <property type="match status" value="1"/>
</dbReference>
<evidence type="ECO:0000256" key="5">
    <source>
        <dbReference type="ARBA" id="ARBA00023163"/>
    </source>
</evidence>
<protein>
    <submittedName>
        <fullName evidence="7">Sigma-54-dependent Fis family transcriptional regulator</fullName>
    </submittedName>
</protein>
<evidence type="ECO:0000313" key="7">
    <source>
        <dbReference type="EMBL" id="NEV62318.1"/>
    </source>
</evidence>
<keyword evidence="8" id="KW-1185">Reference proteome</keyword>
<organism evidence="7 8">
    <name type="scientific">Thiorhodococcus minor</name>
    <dbReference type="NCBI Taxonomy" id="57489"/>
    <lineage>
        <taxon>Bacteria</taxon>
        <taxon>Pseudomonadati</taxon>
        <taxon>Pseudomonadota</taxon>
        <taxon>Gammaproteobacteria</taxon>
        <taxon>Chromatiales</taxon>
        <taxon>Chromatiaceae</taxon>
        <taxon>Thiorhodococcus</taxon>
    </lineage>
</organism>
<dbReference type="InterPro" id="IPR025943">
    <property type="entry name" value="Sigma_54_int_dom_ATP-bd_2"/>
</dbReference>
<dbReference type="RefSeq" id="WP_164452791.1">
    <property type="nucleotide sequence ID" value="NZ_JAAIJQ010000026.1"/>
</dbReference>
<keyword evidence="5" id="KW-0804">Transcription</keyword>
<dbReference type="InterPro" id="IPR058031">
    <property type="entry name" value="AAA_lid_NorR"/>
</dbReference>
<accession>A0A6M0JXP5</accession>